<comment type="caution">
    <text evidence="3">The sequence shown here is derived from an EMBL/GenBank/DDBJ whole genome shotgun (WGS) entry which is preliminary data.</text>
</comment>
<dbReference type="InterPro" id="IPR006076">
    <property type="entry name" value="FAD-dep_OxRdtase"/>
</dbReference>
<dbReference type="Gene3D" id="3.30.9.10">
    <property type="entry name" value="D-Amino Acid Oxidase, subunit A, domain 2"/>
    <property type="match status" value="1"/>
</dbReference>
<evidence type="ECO:0000256" key="1">
    <source>
        <dbReference type="ARBA" id="ARBA00023002"/>
    </source>
</evidence>
<dbReference type="EMBL" id="VYQE01000001">
    <property type="protein sequence ID" value="KAA9010475.1"/>
    <property type="molecule type" value="Genomic_DNA"/>
</dbReference>
<dbReference type="AlphaFoldDB" id="A0A5J5GQX2"/>
<dbReference type="GO" id="GO:0016491">
    <property type="term" value="F:oxidoreductase activity"/>
    <property type="evidence" value="ECO:0007669"/>
    <property type="project" value="UniProtKB-KW"/>
</dbReference>
<organism evidence="3 4">
    <name type="scientific">Histidinibacterium aquaticum</name>
    <dbReference type="NCBI Taxonomy" id="2613962"/>
    <lineage>
        <taxon>Bacteria</taxon>
        <taxon>Pseudomonadati</taxon>
        <taxon>Pseudomonadota</taxon>
        <taxon>Alphaproteobacteria</taxon>
        <taxon>Rhodobacterales</taxon>
        <taxon>Paracoccaceae</taxon>
        <taxon>Histidinibacterium</taxon>
    </lineage>
</organism>
<reference evidence="3 4" key="1">
    <citation type="submission" date="2019-09" db="EMBL/GenBank/DDBJ databases">
        <authorList>
            <person name="Park J.-S."/>
            <person name="Choi H.-J."/>
        </authorList>
    </citation>
    <scope>NUCLEOTIDE SEQUENCE [LARGE SCALE GENOMIC DNA]</scope>
    <source>
        <strain evidence="3 4">176SS1-4</strain>
    </source>
</reference>
<evidence type="ECO:0000313" key="4">
    <source>
        <dbReference type="Proteomes" id="UP000326554"/>
    </source>
</evidence>
<evidence type="ECO:0000313" key="3">
    <source>
        <dbReference type="EMBL" id="KAA9010475.1"/>
    </source>
</evidence>
<name>A0A5J5GQX2_9RHOB</name>
<dbReference type="InterPro" id="IPR036188">
    <property type="entry name" value="FAD/NAD-bd_sf"/>
</dbReference>
<keyword evidence="1" id="KW-0560">Oxidoreductase</keyword>
<dbReference type="GO" id="GO:0032981">
    <property type="term" value="P:mitochondrial respiratory chain complex I assembly"/>
    <property type="evidence" value="ECO:0007669"/>
    <property type="project" value="TreeGrafter"/>
</dbReference>
<dbReference type="Pfam" id="PF01266">
    <property type="entry name" value="DAO"/>
    <property type="match status" value="1"/>
</dbReference>
<accession>A0A5J5GQX2</accession>
<feature type="domain" description="FAD dependent oxidoreductase" evidence="2">
    <location>
        <begin position="13"/>
        <end position="368"/>
    </location>
</feature>
<dbReference type="Proteomes" id="UP000326554">
    <property type="component" value="Unassembled WGS sequence"/>
</dbReference>
<sequence length="399" mass="43488">MPPTLSTPESHPDVVVIGGAMIGASIAWWLTRDPEFTGTVTVVERDPTYATASTTHTNSCLRQQFGTEINIRLSQFTAAFLRDFRGWAGPEAPEIALQEFGYLYLATSEAAAENLRAAHALQASLGAGTRLMTPAEIAEAFPFYETSDLVLGSHGTRDEGYFDGHAIFETFRKQSKAQGARWIEDTVTGIQIDGDRVTGVTLASGETLSPGMVVNATGPRAAITARMAGLDLPVEPRKRYTFVFDAAEPLDRPLPLTIDPSGVHVRSDGRYYMTGCPPDEDIAVEPDDFIEDHAIFEEKIWPALAARIPAFERIKPMQGWVGHYAYNTLDQNAILGPHPEMPNFLMANGFSGHGLQQAPGVGRGLAELIVHGGYRSLDLSPLSVERVLENRPLLERAVI</sequence>
<gene>
    <name evidence="3" type="ORF">F3S47_04315</name>
</gene>
<dbReference type="Gene3D" id="3.50.50.60">
    <property type="entry name" value="FAD/NAD(P)-binding domain"/>
    <property type="match status" value="1"/>
</dbReference>
<keyword evidence="4" id="KW-1185">Reference proteome</keyword>
<dbReference type="SUPFAM" id="SSF51905">
    <property type="entry name" value="FAD/NAD(P)-binding domain"/>
    <property type="match status" value="1"/>
</dbReference>
<dbReference type="RefSeq" id="WP_150443961.1">
    <property type="nucleotide sequence ID" value="NZ_VYQE01000001.1"/>
</dbReference>
<dbReference type="PANTHER" id="PTHR13847">
    <property type="entry name" value="SARCOSINE DEHYDROGENASE-RELATED"/>
    <property type="match status" value="1"/>
</dbReference>
<dbReference type="PANTHER" id="PTHR13847:SF287">
    <property type="entry name" value="FAD-DEPENDENT OXIDOREDUCTASE DOMAIN-CONTAINING PROTEIN 1"/>
    <property type="match status" value="1"/>
</dbReference>
<evidence type="ECO:0000259" key="2">
    <source>
        <dbReference type="Pfam" id="PF01266"/>
    </source>
</evidence>
<proteinExistence type="predicted"/>
<dbReference type="GO" id="GO:0005737">
    <property type="term" value="C:cytoplasm"/>
    <property type="evidence" value="ECO:0007669"/>
    <property type="project" value="TreeGrafter"/>
</dbReference>
<protein>
    <submittedName>
        <fullName evidence="3">FAD-binding oxidoreductase</fullName>
    </submittedName>
</protein>